<dbReference type="PANTHER" id="PTHR19134">
    <property type="entry name" value="RECEPTOR-TYPE TYROSINE-PROTEIN PHOSPHATASE"/>
    <property type="match status" value="1"/>
</dbReference>
<dbReference type="SMART" id="SM00404">
    <property type="entry name" value="PTPc_motif"/>
    <property type="match status" value="1"/>
</dbReference>
<feature type="region of interest" description="Disordered" evidence="3">
    <location>
        <begin position="157"/>
        <end position="223"/>
    </location>
</feature>
<feature type="compositionally biased region" description="Polar residues" evidence="3">
    <location>
        <begin position="196"/>
        <end position="211"/>
    </location>
</feature>
<reference evidence="7 8" key="1">
    <citation type="journal article" date="2016" name="Fungal Biol.">
        <title>The genome of Xylona heveae provides a window into fungal endophytism.</title>
        <authorList>
            <person name="Gazis R."/>
            <person name="Kuo A."/>
            <person name="Riley R."/>
            <person name="LaButti K."/>
            <person name="Lipzen A."/>
            <person name="Lin J."/>
            <person name="Amirebrahimi M."/>
            <person name="Hesse C.N."/>
            <person name="Spatafora J.W."/>
            <person name="Henrissat B."/>
            <person name="Hainaut M."/>
            <person name="Grigoriev I.V."/>
            <person name="Hibbett D.S."/>
        </authorList>
    </citation>
    <scope>NUCLEOTIDE SEQUENCE [LARGE SCALE GENOMIC DNA]</scope>
    <source>
        <strain evidence="7 8">TC161</strain>
    </source>
</reference>
<dbReference type="AlphaFoldDB" id="A0A165GX03"/>
<dbReference type="SUPFAM" id="SSF52821">
    <property type="entry name" value="Rhodanese/Cell cycle control phosphatase"/>
    <property type="match status" value="1"/>
</dbReference>
<dbReference type="EMBL" id="KV407458">
    <property type="protein sequence ID" value="KZF22708.1"/>
    <property type="molecule type" value="Genomic_DNA"/>
</dbReference>
<dbReference type="Pfam" id="PF00581">
    <property type="entry name" value="Rhodanese"/>
    <property type="match status" value="1"/>
</dbReference>
<evidence type="ECO:0000313" key="7">
    <source>
        <dbReference type="EMBL" id="KZF22708.1"/>
    </source>
</evidence>
<dbReference type="InterPro" id="IPR029021">
    <property type="entry name" value="Prot-tyrosine_phosphatase-like"/>
</dbReference>
<dbReference type="PANTHER" id="PTHR19134:SF561">
    <property type="entry name" value="PROTEIN TYROSINE PHOSPHATASE 36E, ISOFORM A"/>
    <property type="match status" value="1"/>
</dbReference>
<evidence type="ECO:0000256" key="1">
    <source>
        <dbReference type="ARBA" id="ARBA00009649"/>
    </source>
</evidence>
<feature type="compositionally biased region" description="Polar residues" evidence="3">
    <location>
        <begin position="90"/>
        <end position="109"/>
    </location>
</feature>
<dbReference type="GeneID" id="28900215"/>
<feature type="compositionally biased region" description="Polar residues" evidence="3">
    <location>
        <begin position="1"/>
        <end position="15"/>
    </location>
</feature>
<dbReference type="RefSeq" id="XP_018188263.1">
    <property type="nucleotide sequence ID" value="XM_018335078.1"/>
</dbReference>
<feature type="compositionally biased region" description="Low complexity" evidence="3">
    <location>
        <begin position="858"/>
        <end position="867"/>
    </location>
</feature>
<feature type="region of interest" description="Disordered" evidence="3">
    <location>
        <begin position="669"/>
        <end position="700"/>
    </location>
</feature>
<evidence type="ECO:0000259" key="4">
    <source>
        <dbReference type="PROSITE" id="PS50055"/>
    </source>
</evidence>
<dbReference type="InterPro" id="IPR003595">
    <property type="entry name" value="Tyr_Pase_cat"/>
</dbReference>
<dbReference type="CDD" id="cd01446">
    <property type="entry name" value="DSP_MapKP"/>
    <property type="match status" value="1"/>
</dbReference>
<feature type="compositionally biased region" description="Low complexity" evidence="3">
    <location>
        <begin position="923"/>
        <end position="935"/>
    </location>
</feature>
<feature type="compositionally biased region" description="Pro residues" evidence="3">
    <location>
        <begin position="170"/>
        <end position="191"/>
    </location>
</feature>
<feature type="compositionally biased region" description="Polar residues" evidence="3">
    <location>
        <begin position="60"/>
        <end position="69"/>
    </location>
</feature>
<dbReference type="InterPro" id="IPR036873">
    <property type="entry name" value="Rhodanese-like_dom_sf"/>
</dbReference>
<evidence type="ECO:0000313" key="8">
    <source>
        <dbReference type="Proteomes" id="UP000076632"/>
    </source>
</evidence>
<feature type="region of interest" description="Disordered" evidence="3">
    <location>
        <begin position="1"/>
        <end position="121"/>
    </location>
</feature>
<dbReference type="InterPro" id="IPR000242">
    <property type="entry name" value="PTP_cat"/>
</dbReference>
<dbReference type="GO" id="GO:0004725">
    <property type="term" value="F:protein tyrosine phosphatase activity"/>
    <property type="evidence" value="ECO:0007669"/>
    <property type="project" value="UniProtKB-EC"/>
</dbReference>
<accession>A0A165GX03</accession>
<dbReference type="Proteomes" id="UP000076632">
    <property type="component" value="Unassembled WGS sequence"/>
</dbReference>
<feature type="region of interest" description="Disordered" evidence="3">
    <location>
        <begin position="255"/>
        <end position="292"/>
    </location>
</feature>
<name>A0A165GX03_XYLHT</name>
<dbReference type="EC" id="3.1.3.48" evidence="2"/>
<dbReference type="OMA" id="WQQDVRV"/>
<feature type="compositionally biased region" description="Low complexity" evidence="3">
    <location>
        <begin position="962"/>
        <end position="974"/>
    </location>
</feature>
<feature type="compositionally biased region" description="Polar residues" evidence="3">
    <location>
        <begin position="819"/>
        <end position="832"/>
    </location>
</feature>
<evidence type="ECO:0000256" key="3">
    <source>
        <dbReference type="SAM" id="MobiDB-lite"/>
    </source>
</evidence>
<dbReference type="Gene3D" id="3.90.190.10">
    <property type="entry name" value="Protein tyrosine phosphatase superfamily"/>
    <property type="match status" value="1"/>
</dbReference>
<dbReference type="InterPro" id="IPR001763">
    <property type="entry name" value="Rhodanese-like_dom"/>
</dbReference>
<dbReference type="PRINTS" id="PR00700">
    <property type="entry name" value="PRTYPHPHTASE"/>
</dbReference>
<feature type="compositionally biased region" description="Basic and acidic residues" evidence="3">
    <location>
        <begin position="271"/>
        <end position="280"/>
    </location>
</feature>
<dbReference type="PROSITE" id="PS50055">
    <property type="entry name" value="TYR_PHOSPHATASE_PTP"/>
    <property type="match status" value="1"/>
</dbReference>
<dbReference type="Pfam" id="PF00102">
    <property type="entry name" value="Y_phosphatase"/>
    <property type="match status" value="2"/>
</dbReference>
<dbReference type="FunCoup" id="A0A165GX03">
    <property type="interactions" value="78"/>
</dbReference>
<feature type="region of interest" description="Disordered" evidence="3">
    <location>
        <begin position="818"/>
        <end position="874"/>
    </location>
</feature>
<dbReference type="InParanoid" id="A0A165GX03"/>
<dbReference type="PROSITE" id="PS50206">
    <property type="entry name" value="RHODANESE_3"/>
    <property type="match status" value="1"/>
</dbReference>
<dbReference type="Gene3D" id="3.40.250.10">
    <property type="entry name" value="Rhodanese-like domain"/>
    <property type="match status" value="1"/>
</dbReference>
<keyword evidence="8" id="KW-1185">Reference proteome</keyword>
<dbReference type="InterPro" id="IPR016130">
    <property type="entry name" value="Tyr_Pase_AS"/>
</dbReference>
<dbReference type="SUPFAM" id="SSF52799">
    <property type="entry name" value="(Phosphotyrosine protein) phosphatases II"/>
    <property type="match status" value="1"/>
</dbReference>
<dbReference type="FunFam" id="3.40.250.10:FF:000051">
    <property type="entry name" value="Protein tyrosine phosphatase (Pyp1), putative"/>
    <property type="match status" value="1"/>
</dbReference>
<feature type="domain" description="Tyrosine specific protein phosphatases" evidence="5">
    <location>
        <begin position="746"/>
        <end position="803"/>
    </location>
</feature>
<comment type="similarity">
    <text evidence="1">Belongs to the protein-tyrosine phosphatase family. Non-receptor class subfamily.</text>
</comment>
<feature type="compositionally biased region" description="Gly residues" evidence="3">
    <location>
        <begin position="982"/>
        <end position="991"/>
    </location>
</feature>
<dbReference type="PROSITE" id="PS50056">
    <property type="entry name" value="TYR_PHOSPHATASE_2"/>
    <property type="match status" value="1"/>
</dbReference>
<dbReference type="CDD" id="cd18533">
    <property type="entry name" value="PTP_fungal"/>
    <property type="match status" value="1"/>
</dbReference>
<dbReference type="PROSITE" id="PS00383">
    <property type="entry name" value="TYR_PHOSPHATASE_1"/>
    <property type="match status" value="1"/>
</dbReference>
<dbReference type="OrthoDB" id="6058203at2759"/>
<sequence>MTTTARHSQRSSWDSPQPYPQKRLHRNPSAVSPELKPQSPSTSATLPNFTMPPFFASPHSPRQPQTSPGYFNLKVEPGTNASDSDAVRYTRQNWSPDSLNKSPQSTAAPSPQILPPGANSEFEAFRRQSESGLVFNLSHGNLSHFAKRSSIQASNVLEGSTQPPRIASPAAPPPPPPPPAPAAFQPAPPLGDQPNLFESHTPRPSSNNTTPRPDAPPIPSFFDATRRESPAALSPTDFGKQCDNRITQLDDRHPRLSMPQIVPGPPSPAGKTREPVKRTETAPMNGNDDGPTMIVAQDLVELLKSRRKETLLLDVRVYPQYAQSRISGALNLCIPTTLLKRPSFNLQKLAETFTNEEERAAFERWRECKYIVVYDAASVLLKDAVSSVNTLKKFAGHGWHGKSMILRGGFSDFARHCPALVNDTPASHLPAARKTLSIASSMPGAAPVAGGCAMPASKSAANPFFSNIRQNMDLIGGVGQLAVTQPPSMTKQNEARLPAWLREASADQDQGKCISEKFFHIEKAEQKRMQEALSGGVHYGTPEPDAPKSVQIAGIEKGTKNRYNNIWPFDHSRVKLQGVPQGSCDYVNASYIKAPWSKKHYIATQAPIPATFDDFWRVVWEQNVRVIVMLTAEMEGGQLKCHPYWKGKEFGALRLEALSERRVSLEAARSTYSGDRNGSGFGRRKSTQTDSSSTSKDIGTPGGEQRFIIVRKFSLFHTAFPFTPMREITQLQYSSWPDFGAPAHPSDLLGLVDQCNAVLRATYSPSMITQKGNSPDPTSQSPILVHCSAGCGRTGTFCTVDSVIDMLKRQKLGWGVDTGSGSNKVNLDSPSVISPMDIDAGDRAPRSPRLAKQQGDDNNNNNNNNKNEGSDWKRRDDLDLVEKTVEAFRDQRLSMVQSLRQFVLCYESVLEWLVVQQQQQQQSPSSASSSSMSSSITLPSASAEHGSFAQRAASRSEEHFSNNQFRLDTNNNNNNRDRDHGAGGNGYFGFS</sequence>
<feature type="domain" description="Tyrosine-protein phosphatase" evidence="4">
    <location>
        <begin position="560"/>
        <end position="912"/>
    </location>
</feature>
<evidence type="ECO:0000259" key="5">
    <source>
        <dbReference type="PROSITE" id="PS50056"/>
    </source>
</evidence>
<feature type="compositionally biased region" description="Low complexity" evidence="3">
    <location>
        <begin position="688"/>
        <end position="697"/>
    </location>
</feature>
<feature type="region of interest" description="Disordered" evidence="3">
    <location>
        <begin position="923"/>
        <end position="991"/>
    </location>
</feature>
<feature type="domain" description="Rhodanese" evidence="6">
    <location>
        <begin position="306"/>
        <end position="422"/>
    </location>
</feature>
<protein>
    <recommendedName>
        <fullName evidence="2">protein-tyrosine-phosphatase</fullName>
        <ecNumber evidence="2">3.1.3.48</ecNumber>
    </recommendedName>
</protein>
<evidence type="ECO:0000259" key="6">
    <source>
        <dbReference type="PROSITE" id="PS50206"/>
    </source>
</evidence>
<dbReference type="SMART" id="SM00450">
    <property type="entry name" value="RHOD"/>
    <property type="match status" value="1"/>
</dbReference>
<evidence type="ECO:0000256" key="2">
    <source>
        <dbReference type="ARBA" id="ARBA00013064"/>
    </source>
</evidence>
<proteinExistence type="inferred from homology"/>
<dbReference type="InterPro" id="IPR050348">
    <property type="entry name" value="Protein-Tyr_Phosphatase"/>
</dbReference>
<dbReference type="InterPro" id="IPR000387">
    <property type="entry name" value="Tyr_Pase_dom"/>
</dbReference>
<feature type="compositionally biased region" description="Polar residues" evidence="3">
    <location>
        <begin position="38"/>
        <end position="48"/>
    </location>
</feature>
<dbReference type="STRING" id="1328760.A0A165GX03"/>
<gene>
    <name evidence="7" type="ORF">L228DRAFT_268093</name>
</gene>
<dbReference type="SMART" id="SM00194">
    <property type="entry name" value="PTPc"/>
    <property type="match status" value="1"/>
</dbReference>
<organism evidence="7 8">
    <name type="scientific">Xylona heveae (strain CBS 132557 / TC161)</name>
    <dbReference type="NCBI Taxonomy" id="1328760"/>
    <lineage>
        <taxon>Eukaryota</taxon>
        <taxon>Fungi</taxon>
        <taxon>Dikarya</taxon>
        <taxon>Ascomycota</taxon>
        <taxon>Pezizomycotina</taxon>
        <taxon>Xylonomycetes</taxon>
        <taxon>Xylonales</taxon>
        <taxon>Xylonaceae</taxon>
        <taxon>Xylona</taxon>
    </lineage>
</organism>